<dbReference type="AlphaFoldDB" id="A0A931FG97"/>
<dbReference type="RefSeq" id="WP_196197574.1">
    <property type="nucleotide sequence ID" value="NZ_JADPRT010000016.1"/>
</dbReference>
<proteinExistence type="predicted"/>
<reference evidence="3" key="1">
    <citation type="submission" date="2020-11" db="EMBL/GenBank/DDBJ databases">
        <title>Isolation and identification of active actinomycetes.</title>
        <authorList>
            <person name="Yu B."/>
        </authorList>
    </citation>
    <scope>NUCLEOTIDE SEQUENCE</scope>
    <source>
        <strain evidence="3">NEAU-YB345</strain>
    </source>
</reference>
<evidence type="ECO:0000259" key="2">
    <source>
        <dbReference type="Pfam" id="PF21725"/>
    </source>
</evidence>
<dbReference type="Proteomes" id="UP000657385">
    <property type="component" value="Unassembled WGS sequence"/>
</dbReference>
<organism evidence="3 4">
    <name type="scientific">Streptacidiphilus fuscans</name>
    <dbReference type="NCBI Taxonomy" id="2789292"/>
    <lineage>
        <taxon>Bacteria</taxon>
        <taxon>Bacillati</taxon>
        <taxon>Actinomycetota</taxon>
        <taxon>Actinomycetes</taxon>
        <taxon>Kitasatosporales</taxon>
        <taxon>Streptomycetaceae</taxon>
        <taxon>Streptacidiphilus</taxon>
    </lineage>
</organism>
<dbReference type="EMBL" id="JADPRT010000016">
    <property type="protein sequence ID" value="MBF9072408.1"/>
    <property type="molecule type" value="Genomic_DNA"/>
</dbReference>
<keyword evidence="1" id="KW-0175">Coiled coil</keyword>
<keyword evidence="4" id="KW-1185">Reference proteome</keyword>
<dbReference type="Gene3D" id="1.10.287.1490">
    <property type="match status" value="1"/>
</dbReference>
<protein>
    <recommendedName>
        <fullName evidence="2">Putative T7SS secretion signal domain-containing protein</fullName>
    </recommendedName>
</protein>
<feature type="coiled-coil region" evidence="1">
    <location>
        <begin position="107"/>
        <end position="191"/>
    </location>
</feature>
<gene>
    <name evidence="3" type="ORF">I2501_30730</name>
</gene>
<evidence type="ECO:0000313" key="3">
    <source>
        <dbReference type="EMBL" id="MBF9072408.1"/>
    </source>
</evidence>
<accession>A0A931FG97</accession>
<sequence>MSGVLVAMHQEYPHLGFNPVPGVPADVASVTAALTQATSSLKESGALLGQVEQAGSELWQGQAADAFRGHVDSELTKRLQTAQTSLEAAVTVLTDWHGDLVGFKDTAAQLDAEAASAQAKVQQANAELKQAEANPNLSLVGREYANRQMLEEAQAEYDAAQQALSQATSSVNNAEEELQSILKRAQELSSEHQALCHRYAQQLEHAAHDLAPHKPGMFSQMWNGFTSGLSAVGHWVSSHLDLIHTILSDISAVAGLIALCTPPPIDVVAGAIALTAGAGALATDLANPKTRDAIGGLLTGHFTKQNLEAGLSVATDVISVIPGIGAAARITKGAKGLEEGVKLSSKFSDIAHDAIQTASFTGKQMAKNPLVQKVAAKVTTDSAELFATKVNQGKKAVTEIYKTITGSGDSSNNSQGATA</sequence>
<feature type="domain" description="Putative T7SS secretion signal" evidence="2">
    <location>
        <begin position="20"/>
        <end position="187"/>
    </location>
</feature>
<dbReference type="InterPro" id="IPR049082">
    <property type="entry name" value="T7SS_signal"/>
</dbReference>
<comment type="caution">
    <text evidence="3">The sequence shown here is derived from an EMBL/GenBank/DDBJ whole genome shotgun (WGS) entry which is preliminary data.</text>
</comment>
<dbReference type="Pfam" id="PF21725">
    <property type="entry name" value="T7SS_signal"/>
    <property type="match status" value="1"/>
</dbReference>
<evidence type="ECO:0000256" key="1">
    <source>
        <dbReference type="SAM" id="Coils"/>
    </source>
</evidence>
<evidence type="ECO:0000313" key="4">
    <source>
        <dbReference type="Proteomes" id="UP000657385"/>
    </source>
</evidence>
<name>A0A931FG97_9ACTN</name>